<dbReference type="PANTHER" id="PTHR46082:SF6">
    <property type="entry name" value="AAA+ ATPASE DOMAIN-CONTAINING PROTEIN-RELATED"/>
    <property type="match status" value="1"/>
</dbReference>
<dbReference type="Gene3D" id="1.25.40.10">
    <property type="entry name" value="Tetratricopeptide repeat domain"/>
    <property type="match status" value="2"/>
</dbReference>
<dbReference type="OrthoDB" id="8123811at2759"/>
<dbReference type="PANTHER" id="PTHR46082">
    <property type="entry name" value="ATP/GTP-BINDING PROTEIN-RELATED"/>
    <property type="match status" value="1"/>
</dbReference>
<dbReference type="Pfam" id="PF13374">
    <property type="entry name" value="TPR_10"/>
    <property type="match status" value="1"/>
</dbReference>
<protein>
    <submittedName>
        <fullName evidence="1">Nephrocystin-3</fullName>
    </submittedName>
</protein>
<keyword evidence="2" id="KW-1185">Reference proteome</keyword>
<evidence type="ECO:0000313" key="1">
    <source>
        <dbReference type="EMBL" id="OXA48970.1"/>
    </source>
</evidence>
<sequence length="763" mass="86687">MVSIHDIVTTVLEADGDNFVTEKVRISTMLNVPSHDSEQWMSSFRNQTINSYELLTLIIKSWVERNGDEANIKSLGAIFSINMFQAAAEAALSSVQLGDKEKLRFVKKFIEDLTRINSSPPIITWLQGSSPQELISSITEFAVFLNIPTTDHTNRPIPLYLLMEQIASKVISKVTNSGWLIVLDNVDQEYEDCATVVKILLQNDGFVVLTSRKNDIYAGEVYQLSLPTLLPADSLKLVNNSLENVIETDVTLLCEELGHHALALQQSVAYIRENRQKSVIGNDYNIPNFLEELKDNRKIILQHALKLADYDQTILTIVQLSLSSISNNYGDVGSLVKTVAVILGVVRPDGIHLHILQNLVDIYLRNKPGPPRSKMLRLFSCQLFCKTEDGAVPTLTQATPPRTRKVVQLLTKFSLVNVESEVISIHRLVQDIFRLECDYKDALSILLKHVKIKGLSREELVQLISIWEHADEEIVKQNSNLVFQIFDKMFWSTPDLMMHEKEGFLNKNYALLRQVCGPDHAETIKMEVFVSLVSNHDCDPAETLTKYTQLFDKIQMVFGSRHPLTNLTICCIAQTLLSLGRPEEALEWCRKRLAQDHLLCVQEEHKMHTMSIMAQALVHLTRFDEAIIIYQEILEWRIKNLGPSHEHTLATLNHLTIFPYVAGRITEEDAITEFENQLGQMVDKLGPEHRITLNTKYTLAGALWDMGDTDKAFVMLEEVLLSMEKAFGPNHRDTVLVRKGISERKIMMEEGTTRKCLYPGVKW</sequence>
<dbReference type="Gene3D" id="3.40.50.300">
    <property type="entry name" value="P-loop containing nucleotide triphosphate hydrolases"/>
    <property type="match status" value="1"/>
</dbReference>
<dbReference type="SUPFAM" id="SSF48452">
    <property type="entry name" value="TPR-like"/>
    <property type="match status" value="2"/>
</dbReference>
<gene>
    <name evidence="1" type="ORF">Fcan01_16335</name>
</gene>
<reference evidence="1 2" key="1">
    <citation type="submission" date="2015-12" db="EMBL/GenBank/DDBJ databases">
        <title>The genome of Folsomia candida.</title>
        <authorList>
            <person name="Faddeeva A."/>
            <person name="Derks M.F."/>
            <person name="Anvar Y."/>
            <person name="Smit S."/>
            <person name="Van Straalen N."/>
            <person name="Roelofs D."/>
        </authorList>
    </citation>
    <scope>NUCLEOTIDE SEQUENCE [LARGE SCALE GENOMIC DNA]</scope>
    <source>
        <strain evidence="1 2">VU population</strain>
        <tissue evidence="1">Whole body</tissue>
    </source>
</reference>
<comment type="caution">
    <text evidence="1">The sequence shown here is derived from an EMBL/GenBank/DDBJ whole genome shotgun (WGS) entry which is preliminary data.</text>
</comment>
<dbReference type="EMBL" id="LNIX01000011">
    <property type="protein sequence ID" value="OXA48970.1"/>
    <property type="molecule type" value="Genomic_DNA"/>
</dbReference>
<proteinExistence type="predicted"/>
<organism evidence="1 2">
    <name type="scientific">Folsomia candida</name>
    <name type="common">Springtail</name>
    <dbReference type="NCBI Taxonomy" id="158441"/>
    <lineage>
        <taxon>Eukaryota</taxon>
        <taxon>Metazoa</taxon>
        <taxon>Ecdysozoa</taxon>
        <taxon>Arthropoda</taxon>
        <taxon>Hexapoda</taxon>
        <taxon>Collembola</taxon>
        <taxon>Entomobryomorpha</taxon>
        <taxon>Isotomoidea</taxon>
        <taxon>Isotomidae</taxon>
        <taxon>Proisotominae</taxon>
        <taxon>Folsomia</taxon>
    </lineage>
</organism>
<dbReference type="InterPro" id="IPR053137">
    <property type="entry name" value="NLR-like"/>
</dbReference>
<evidence type="ECO:0000313" key="2">
    <source>
        <dbReference type="Proteomes" id="UP000198287"/>
    </source>
</evidence>
<dbReference type="AlphaFoldDB" id="A0A226DV73"/>
<dbReference type="InterPro" id="IPR011990">
    <property type="entry name" value="TPR-like_helical_dom_sf"/>
</dbReference>
<dbReference type="Proteomes" id="UP000198287">
    <property type="component" value="Unassembled WGS sequence"/>
</dbReference>
<accession>A0A226DV73</accession>
<dbReference type="STRING" id="158441.A0A226DV73"/>
<dbReference type="InterPro" id="IPR027417">
    <property type="entry name" value="P-loop_NTPase"/>
</dbReference>
<name>A0A226DV73_FOLCA</name>